<feature type="signal peptide" evidence="1">
    <location>
        <begin position="1"/>
        <end position="20"/>
    </location>
</feature>
<evidence type="ECO:0000313" key="2">
    <source>
        <dbReference type="EMBL" id="SFU38418.1"/>
    </source>
</evidence>
<proteinExistence type="predicted"/>
<organism evidence="2 3">
    <name type="scientific">Pustulibacterium marinum</name>
    <dbReference type="NCBI Taxonomy" id="1224947"/>
    <lineage>
        <taxon>Bacteria</taxon>
        <taxon>Pseudomonadati</taxon>
        <taxon>Bacteroidota</taxon>
        <taxon>Flavobacteriia</taxon>
        <taxon>Flavobacteriales</taxon>
        <taxon>Flavobacteriaceae</taxon>
        <taxon>Pustulibacterium</taxon>
    </lineage>
</organism>
<feature type="chain" id="PRO_5011499650" evidence="1">
    <location>
        <begin position="21"/>
        <end position="136"/>
    </location>
</feature>
<name>A0A1I7FQI8_9FLAO</name>
<accession>A0A1I7FQI8</accession>
<protein>
    <submittedName>
        <fullName evidence="2">Uncharacterized protein</fullName>
    </submittedName>
</protein>
<dbReference type="AlphaFoldDB" id="A0A1I7FQI8"/>
<reference evidence="2 3" key="1">
    <citation type="submission" date="2016-10" db="EMBL/GenBank/DDBJ databases">
        <authorList>
            <person name="de Groot N.N."/>
        </authorList>
    </citation>
    <scope>NUCLEOTIDE SEQUENCE [LARGE SCALE GENOMIC DNA]</scope>
    <source>
        <strain evidence="2 3">CGMCC 1.12333</strain>
    </source>
</reference>
<dbReference type="RefSeq" id="WP_093023707.1">
    <property type="nucleotide sequence ID" value="NZ_FPBK01000002.1"/>
</dbReference>
<evidence type="ECO:0000313" key="3">
    <source>
        <dbReference type="Proteomes" id="UP000199138"/>
    </source>
</evidence>
<keyword evidence="3" id="KW-1185">Reference proteome</keyword>
<dbReference type="OrthoDB" id="1360301at2"/>
<dbReference type="Proteomes" id="UP000199138">
    <property type="component" value="Unassembled WGS sequence"/>
</dbReference>
<dbReference type="EMBL" id="FPBK01000002">
    <property type="protein sequence ID" value="SFU38418.1"/>
    <property type="molecule type" value="Genomic_DNA"/>
</dbReference>
<sequence>MKKLLFILPILFFLSFPVHSQEEKSVCNQDYTISVEKCDPYVSNREKFATFSWDFSKISDFKSEAIKIEVVPILDCWNDVNGKDFRDEFYIDIKENVGSVKIHHIKMKAKCFKWRVVFNTSSCKGTGVWNYHSFLN</sequence>
<gene>
    <name evidence="2" type="ORF">SAMN05216480_102123</name>
</gene>
<evidence type="ECO:0000256" key="1">
    <source>
        <dbReference type="SAM" id="SignalP"/>
    </source>
</evidence>
<keyword evidence="1" id="KW-0732">Signal</keyword>